<dbReference type="Gene3D" id="2.120.10.10">
    <property type="match status" value="1"/>
</dbReference>
<keyword evidence="6" id="KW-1161">Viral attachment to host cell</keyword>
<dbReference type="EMBL" id="MT085301">
    <property type="protein sequence ID" value="QIM74019.1"/>
    <property type="molecule type" value="Viral_cRNA"/>
</dbReference>
<keyword evidence="3 15" id="KW-0348">Hemagglutinin</keyword>
<dbReference type="GO" id="GO:0019062">
    <property type="term" value="P:virion attachment to host cell"/>
    <property type="evidence" value="ECO:0007669"/>
    <property type="project" value="UniProtKB-KW"/>
</dbReference>
<evidence type="ECO:0000256" key="11">
    <source>
        <dbReference type="ARBA" id="ARBA00022989"/>
    </source>
</evidence>
<dbReference type="InterPro" id="IPR036278">
    <property type="entry name" value="Sialidase_sf"/>
</dbReference>
<dbReference type="GO" id="GO:0055036">
    <property type="term" value="C:virion membrane"/>
    <property type="evidence" value="ECO:0007669"/>
    <property type="project" value="UniProtKB-SubCell"/>
</dbReference>
<evidence type="ECO:0000256" key="7">
    <source>
        <dbReference type="ARBA" id="ARBA00022844"/>
    </source>
</evidence>
<dbReference type="SUPFAM" id="SSF50939">
    <property type="entry name" value="Sialidases"/>
    <property type="match status" value="1"/>
</dbReference>
<gene>
    <name evidence="17" type="primary">G</name>
</gene>
<keyword evidence="10" id="KW-0735">Signal-anchor</keyword>
<evidence type="ECO:0000256" key="12">
    <source>
        <dbReference type="ARBA" id="ARBA00023136"/>
    </source>
</evidence>
<keyword evidence="4" id="KW-0945">Host-virus interaction</keyword>
<keyword evidence="5 16" id="KW-0812">Transmembrane</keyword>
<feature type="transmembrane region" description="Helical" evidence="16">
    <location>
        <begin position="44"/>
        <end position="68"/>
    </location>
</feature>
<keyword evidence="13" id="KW-0325">Glycoprotein</keyword>
<accession>A0A858HPY4</accession>
<name>A0A858HPY4_9MONO</name>
<evidence type="ECO:0000256" key="13">
    <source>
        <dbReference type="ARBA" id="ARBA00023180"/>
    </source>
</evidence>
<evidence type="ECO:0000256" key="2">
    <source>
        <dbReference type="ARBA" id="ARBA00004597"/>
    </source>
</evidence>
<evidence type="ECO:0000256" key="16">
    <source>
        <dbReference type="SAM" id="Phobius"/>
    </source>
</evidence>
<evidence type="ECO:0000256" key="1">
    <source>
        <dbReference type="ARBA" id="ARBA00004208"/>
    </source>
</evidence>
<dbReference type="Pfam" id="PF00423">
    <property type="entry name" value="HN"/>
    <property type="match status" value="1"/>
</dbReference>
<keyword evidence="12 16" id="KW-0472">Membrane</keyword>
<dbReference type="GO" id="GO:0033644">
    <property type="term" value="C:host cell membrane"/>
    <property type="evidence" value="ECO:0007669"/>
    <property type="project" value="UniProtKB-SubCell"/>
</dbReference>
<comment type="subcellular location">
    <subcellularLocation>
        <location evidence="2">Host membrane</location>
        <topology evidence="2">Single-pass type II membrane protein</topology>
    </subcellularLocation>
    <subcellularLocation>
        <location evidence="1">Virion membrane</location>
        <topology evidence="1">Single-pass type II membrane protein</topology>
    </subcellularLocation>
</comment>
<keyword evidence="8" id="KW-1043">Host membrane</keyword>
<keyword evidence="14" id="KW-1160">Virus entry into host cell</keyword>
<evidence type="ECO:0000256" key="8">
    <source>
        <dbReference type="ARBA" id="ARBA00022870"/>
    </source>
</evidence>
<comment type="similarity">
    <text evidence="15">Belongs to the paramyxoviruses hemagglutinin-neuraminidase family.</text>
</comment>
<evidence type="ECO:0000256" key="4">
    <source>
        <dbReference type="ARBA" id="ARBA00022581"/>
    </source>
</evidence>
<evidence type="ECO:0000256" key="5">
    <source>
        <dbReference type="ARBA" id="ARBA00022692"/>
    </source>
</evidence>
<evidence type="ECO:0000256" key="10">
    <source>
        <dbReference type="ARBA" id="ARBA00022968"/>
    </source>
</evidence>
<dbReference type="InterPro" id="IPR000665">
    <property type="entry name" value="Hemagglutn/HN"/>
</dbReference>
<keyword evidence="11 16" id="KW-1133">Transmembrane helix</keyword>
<evidence type="ECO:0000256" key="6">
    <source>
        <dbReference type="ARBA" id="ARBA00022804"/>
    </source>
</evidence>
<dbReference type="GO" id="GO:0019031">
    <property type="term" value="C:viral envelope"/>
    <property type="evidence" value="ECO:0007669"/>
    <property type="project" value="UniProtKB-KW"/>
</dbReference>
<proteinExistence type="inferred from homology"/>
<evidence type="ECO:0000256" key="9">
    <source>
        <dbReference type="ARBA" id="ARBA00022879"/>
    </source>
</evidence>
<keyword evidence="7" id="KW-0946">Virion</keyword>
<protein>
    <submittedName>
        <fullName evidence="17">Attachment glycoprotein</fullName>
    </submittedName>
</protein>
<evidence type="ECO:0000256" key="3">
    <source>
        <dbReference type="ARBA" id="ARBA00022546"/>
    </source>
</evidence>
<evidence type="ECO:0000256" key="14">
    <source>
        <dbReference type="ARBA" id="ARBA00023296"/>
    </source>
</evidence>
<organism evidence="17">
    <name type="scientific">Paramyxoviridae sp</name>
    <dbReference type="NCBI Taxonomy" id="1663356"/>
    <lineage>
        <taxon>Viruses</taxon>
        <taxon>Riboviria</taxon>
        <taxon>Orthornavirae</taxon>
        <taxon>Negarnaviricota</taxon>
        <taxon>Haploviricotina</taxon>
        <taxon>Monjiviricetes</taxon>
        <taxon>Mononegavirales</taxon>
        <taxon>Paramyxoviridae</taxon>
    </lineage>
</organism>
<dbReference type="GO" id="GO:0046718">
    <property type="term" value="P:symbiont entry into host cell"/>
    <property type="evidence" value="ECO:0007669"/>
    <property type="project" value="UniProtKB-KW"/>
</dbReference>
<evidence type="ECO:0000256" key="15">
    <source>
        <dbReference type="RuleBase" id="RU004216"/>
    </source>
</evidence>
<dbReference type="CDD" id="cd15464">
    <property type="entry name" value="HN_like"/>
    <property type="match status" value="1"/>
</dbReference>
<sequence>MDTPTATYYTGNGRPDRVKVSTNYSQNPYWYVPSDRGLRRLMNMVVNAIMVMGVVFAMVNIILGIIIITQSSGSRQDTSKSLEVLQQVDVNAAATKQLISENIEPKIRSILDSVSFQLPKLLSSLLGPGKPEPPGIGPTKNPYQFTPNHQPELNESSCLRIEQSVTNNAAALFNISFDLKSVMYEIMTKADSCVTLPTYSELYTRVRTSSTAVRNPKTCQRMGLESDMNLIPAFIGTDTGALINSCVRQPVIAMGDGVYALTYLTMRGTCADHRHAVRHFEIGIVRRDAWWDPVLTPIHHFSEPGTPVLDGCSLVVKNQTALAFCTLTIDGPATDITNGAALGLALIHFNIRGEYSKHSIDPRSIDTQRQALHLVTLPGKAAIRKGILYSFGYMVTRNTEPGDSKCVTEECNQNNQEKCNTYSRTTIGPNKPRSMVLFQLDIGAEYFTVDKAVVIPRTQYYQLTSGDIFYTGEDNDLLYQLHNKGWYNKPIRGRLTIDNQVTLHEHTRTYDSLSTRETCNPRLGCPSSCEISSMASYFPLDKDFKSSVGVVALRNGMTPIVTYSTDDWRNHWKYIKNYEYESVESSLSCYSPDPALDDYVLCTTVMTAKLLGNTNPQLVTASWYQIDKCHT</sequence>
<dbReference type="GO" id="GO:0046789">
    <property type="term" value="F:host cell surface receptor binding"/>
    <property type="evidence" value="ECO:0007669"/>
    <property type="project" value="InterPro"/>
</dbReference>
<keyword evidence="9 15" id="KW-0261">Viral envelope protein</keyword>
<reference evidence="17" key="1">
    <citation type="journal article" date="2020" name="Res Sq">
        <title>Decoding the RNA viromes of rodent lungs provides new visions into the origin and evolution pattern of rodent-borne diseases in Mainland Southeast Asia.</title>
        <authorList>
            <person name="Wu Z."/>
            <person name="Han Y."/>
            <person name="Liu B."/>
            <person name="Li H."/>
            <person name="Zhu G."/>
            <person name="Latinne A."/>
            <person name="Dong J."/>
            <person name="Sun L."/>
            <person name="Du J."/>
            <person name="Zhou S."/>
            <person name="Chen M."/>
            <person name="Kritiyakan A."/>
            <person name="Jittapalapong S."/>
            <person name="Chaisiri K."/>
            <person name="Buchy P."/>
            <person name="Duong V."/>
            <person name="Yang J."/>
            <person name="Jiang J."/>
            <person name="Xu X."/>
            <person name="Zhou H."/>
            <person name="Yang F."/>
            <person name="Morand S."/>
            <person name="Daszak P."/>
            <person name="Jin Q."/>
        </authorList>
    </citation>
    <scope>NUCLEOTIDE SEQUENCE</scope>
    <source>
        <strain evidence="17">RtBb-ParaV/Tl2009</strain>
    </source>
</reference>
<evidence type="ECO:0000313" key="17">
    <source>
        <dbReference type="EMBL" id="QIM74019.1"/>
    </source>
</evidence>